<sequence length="758" mass="85871">MKHVTVSSTTKSNLTNDECQTIYQSLLQESLDGELKKGSIIKLARQYGVCERTISRIWHRAKLQVLQGSMVDVSSKKPSVVGRKRIHIDFAQVSQIPLRRRSNTRSLTKLIDVPKSTIYRRIKEGALIPHTNAVKPLLTKANKKVWVNFCLSMITPSLRGASPTFYNMHNIIHIDEKWFYISKATKHYYLVPGEEEPLRTCKSKTFMTKVMFLAMVARPRFDAFGNEIFSGKISISPLTTLEPAKRSSKNRVAGTLETKPILSVTKELYDVKVVVRSTLKLLPEIKRLLSSNPNRLNLFRRTVFGPWMNLPSHYNDNHLMHYDLQHQDSLLIVNLDPTPAKKIQAWFDSSILYFNGIVDEDGKGCGDDYVLVSKNNYVDEDYNVCEDASVGLSEDEIVNDKLVDEDCNVYDDASAEAGWRNSKEDNENQSAYVSIRDLCAMIKVHEERIENIERLLKEKQPNDYATESTKPNMIPNHSDDIPSCSVPDLNSNQIVGCDGMEIDKPDQMNDYNCSQPILASVDALIQACAYAADHPELDVLQHEAHVDRSGPKINQHLMADPLTDDYMSVLNDEEMIPNVSLDDMKFQHEDENLLVKDTPLEHQPVDELIDAQKDTTNLLPENMKKRGLQKNYVLRYIQERKKRLAMALGSPYGQLGTTTPALQKTRSMTSIVDTIVAPKFEVEISGQPKIRSLNELMTLQVFVENLLRPDGCKKDKDLTVDKILWLQLACLDLAKKGWLGDSIGLWQAGDSSDCGVWV</sequence>
<protein>
    <recommendedName>
        <fullName evidence="1">DUF7769 domain-containing protein</fullName>
    </recommendedName>
</protein>
<dbReference type="AlphaFoldDB" id="A0A6L2NY95"/>
<dbReference type="Gene3D" id="3.30.420.10">
    <property type="entry name" value="Ribonuclease H-like superfamily/Ribonuclease H"/>
    <property type="match status" value="1"/>
</dbReference>
<comment type="caution">
    <text evidence="2">The sequence shown here is derived from an EMBL/GenBank/DDBJ whole genome shotgun (WGS) entry which is preliminary data.</text>
</comment>
<dbReference type="InterPro" id="IPR056671">
    <property type="entry name" value="DUF7769"/>
</dbReference>
<proteinExistence type="predicted"/>
<organism evidence="2">
    <name type="scientific">Tanacetum cinerariifolium</name>
    <name type="common">Dalmatian daisy</name>
    <name type="synonym">Chrysanthemum cinerariifolium</name>
    <dbReference type="NCBI Taxonomy" id="118510"/>
    <lineage>
        <taxon>Eukaryota</taxon>
        <taxon>Viridiplantae</taxon>
        <taxon>Streptophyta</taxon>
        <taxon>Embryophyta</taxon>
        <taxon>Tracheophyta</taxon>
        <taxon>Spermatophyta</taxon>
        <taxon>Magnoliopsida</taxon>
        <taxon>eudicotyledons</taxon>
        <taxon>Gunneridae</taxon>
        <taxon>Pentapetalae</taxon>
        <taxon>asterids</taxon>
        <taxon>campanulids</taxon>
        <taxon>Asterales</taxon>
        <taxon>Asteraceae</taxon>
        <taxon>Asteroideae</taxon>
        <taxon>Anthemideae</taxon>
        <taxon>Anthemidinae</taxon>
        <taxon>Tanacetum</taxon>
    </lineage>
</organism>
<gene>
    <name evidence="2" type="ORF">Tci_063141</name>
</gene>
<reference evidence="2" key="1">
    <citation type="journal article" date="2019" name="Sci. Rep.">
        <title>Draft genome of Tanacetum cinerariifolium, the natural source of mosquito coil.</title>
        <authorList>
            <person name="Yamashiro T."/>
            <person name="Shiraishi A."/>
            <person name="Satake H."/>
            <person name="Nakayama K."/>
        </authorList>
    </citation>
    <scope>NUCLEOTIDE SEQUENCE</scope>
</reference>
<dbReference type="InterPro" id="IPR036397">
    <property type="entry name" value="RNaseH_sf"/>
</dbReference>
<dbReference type="PANTHER" id="PTHR47169:SF2">
    <property type="entry name" value="OS01G0541250 PROTEIN"/>
    <property type="match status" value="1"/>
</dbReference>
<evidence type="ECO:0000259" key="1">
    <source>
        <dbReference type="Pfam" id="PF24964"/>
    </source>
</evidence>
<feature type="domain" description="DUF7769" evidence="1">
    <location>
        <begin position="14"/>
        <end position="67"/>
    </location>
</feature>
<dbReference type="PANTHER" id="PTHR47169">
    <property type="entry name" value="OS01G0541250 PROTEIN"/>
    <property type="match status" value="1"/>
</dbReference>
<accession>A0A6L2NY95</accession>
<dbReference type="EMBL" id="BKCJ010010344">
    <property type="protein sequence ID" value="GEU91163.1"/>
    <property type="molecule type" value="Genomic_DNA"/>
</dbReference>
<dbReference type="Pfam" id="PF24964">
    <property type="entry name" value="DUF7769"/>
    <property type="match status" value="1"/>
</dbReference>
<name>A0A6L2NY95_TANCI</name>
<evidence type="ECO:0000313" key="2">
    <source>
        <dbReference type="EMBL" id="GEU91163.1"/>
    </source>
</evidence>
<dbReference type="GO" id="GO:0003676">
    <property type="term" value="F:nucleic acid binding"/>
    <property type="evidence" value="ECO:0007669"/>
    <property type="project" value="InterPro"/>
</dbReference>